<evidence type="ECO:0000256" key="2">
    <source>
        <dbReference type="SAM" id="Phobius"/>
    </source>
</evidence>
<feature type="transmembrane region" description="Helical" evidence="2">
    <location>
        <begin position="6"/>
        <end position="24"/>
    </location>
</feature>
<feature type="compositionally biased region" description="Acidic residues" evidence="1">
    <location>
        <begin position="50"/>
        <end position="69"/>
    </location>
</feature>
<feature type="compositionally biased region" description="Basic residues" evidence="1">
    <location>
        <begin position="74"/>
        <end position="95"/>
    </location>
</feature>
<feature type="region of interest" description="Disordered" evidence="1">
    <location>
        <begin position="27"/>
        <end position="95"/>
    </location>
</feature>
<reference evidence="3" key="1">
    <citation type="journal article" date="2020" name="Nature">
        <title>Giant virus diversity and host interactions through global metagenomics.</title>
        <authorList>
            <person name="Schulz F."/>
            <person name="Roux S."/>
            <person name="Paez-Espino D."/>
            <person name="Jungbluth S."/>
            <person name="Walsh D.A."/>
            <person name="Denef V.J."/>
            <person name="McMahon K.D."/>
            <person name="Konstantinidis K.T."/>
            <person name="Eloe-Fadrosh E.A."/>
            <person name="Kyrpides N.C."/>
            <person name="Woyke T."/>
        </authorList>
    </citation>
    <scope>NUCLEOTIDE SEQUENCE</scope>
    <source>
        <strain evidence="3">GVMAG-S-1101165-79</strain>
    </source>
</reference>
<name>A0A6C0ARU1_9ZZZZ</name>
<keyword evidence="2" id="KW-0472">Membrane</keyword>
<organism evidence="3">
    <name type="scientific">viral metagenome</name>
    <dbReference type="NCBI Taxonomy" id="1070528"/>
    <lineage>
        <taxon>unclassified sequences</taxon>
        <taxon>metagenomes</taxon>
        <taxon>organismal metagenomes</taxon>
    </lineage>
</organism>
<accession>A0A6C0ARU1</accession>
<proteinExistence type="predicted"/>
<dbReference type="EMBL" id="MN740768">
    <property type="protein sequence ID" value="QHS82448.1"/>
    <property type="molecule type" value="Genomic_DNA"/>
</dbReference>
<keyword evidence="2" id="KW-0812">Transmembrane</keyword>
<protein>
    <submittedName>
        <fullName evidence="3">Uncharacterized protein</fullName>
    </submittedName>
</protein>
<evidence type="ECO:0000256" key="1">
    <source>
        <dbReference type="SAM" id="MobiDB-lite"/>
    </source>
</evidence>
<evidence type="ECO:0000313" key="3">
    <source>
        <dbReference type="EMBL" id="QHS82448.1"/>
    </source>
</evidence>
<keyword evidence="2" id="KW-1133">Transmembrane helix</keyword>
<sequence length="95" mass="10599">MNDTISLILATSILAIGGLGFFIYKNNSEDQKGGNNSDEGFFGSGFFGNNEDEDEVEEDLDLEDDEDYDDYKPKSKRGGAKTKRNKKTGGTKRRY</sequence>
<dbReference type="AlphaFoldDB" id="A0A6C0ARU1"/>